<evidence type="ECO:0000313" key="4">
    <source>
        <dbReference type="EMBL" id="KAE9145435.1"/>
    </source>
</evidence>
<evidence type="ECO:0000313" key="9">
    <source>
        <dbReference type="Proteomes" id="UP000437068"/>
    </source>
</evidence>
<dbReference type="EMBL" id="QXGE01000577">
    <property type="protein sequence ID" value="KAE9308558.1"/>
    <property type="molecule type" value="Genomic_DNA"/>
</dbReference>
<comment type="caution">
    <text evidence="1">The sequence shown here is derived from an EMBL/GenBank/DDBJ whole genome shotgun (WGS) entry which is preliminary data.</text>
</comment>
<dbReference type="EMBL" id="QXFZ01000442">
    <property type="protein sequence ID" value="KAE9116306.1"/>
    <property type="molecule type" value="Genomic_DNA"/>
</dbReference>
<evidence type="ECO:0000313" key="10">
    <source>
        <dbReference type="Proteomes" id="UP000440732"/>
    </source>
</evidence>
<evidence type="ECO:0000313" key="6">
    <source>
        <dbReference type="EMBL" id="KAE9238616.1"/>
    </source>
</evidence>
<evidence type="ECO:0000313" key="1">
    <source>
        <dbReference type="EMBL" id="KAE9011866.1"/>
    </source>
</evidence>
<dbReference type="Proteomes" id="UP000437068">
    <property type="component" value="Unassembled WGS sequence"/>
</dbReference>
<dbReference type="EMBL" id="QXGA01000471">
    <property type="protein sequence ID" value="KAE9145435.1"/>
    <property type="molecule type" value="Genomic_DNA"/>
</dbReference>
<dbReference type="Proteomes" id="UP000433483">
    <property type="component" value="Unassembled WGS sequence"/>
</dbReference>
<dbReference type="EMBL" id="QXFW01000449">
    <property type="protein sequence ID" value="KAE9011866.1"/>
    <property type="molecule type" value="Genomic_DNA"/>
</dbReference>
<name>A0A6A3KWR2_9STRA</name>
<evidence type="ECO:0000313" key="2">
    <source>
        <dbReference type="EMBL" id="KAE9110926.1"/>
    </source>
</evidence>
<proteinExistence type="predicted"/>
<keyword evidence="8" id="KW-1185">Reference proteome</keyword>
<protein>
    <submittedName>
        <fullName evidence="1">Uncharacterized protein</fullName>
    </submittedName>
</protein>
<dbReference type="Proteomes" id="UP000460718">
    <property type="component" value="Unassembled WGS sequence"/>
</dbReference>
<sequence length="76" mass="8736">MGVRVSIVVDANTLSVVMVANTVRYMCLVYSNYRDKEELHVCDMNVKDVPTGRDMREQVASEYNANKDGKWTSLRY</sequence>
<evidence type="ECO:0000313" key="12">
    <source>
        <dbReference type="Proteomes" id="UP000460718"/>
    </source>
</evidence>
<dbReference type="Proteomes" id="UP000488956">
    <property type="component" value="Unassembled WGS sequence"/>
</dbReference>
<evidence type="ECO:0000313" key="14">
    <source>
        <dbReference type="Proteomes" id="UP000488956"/>
    </source>
</evidence>
<gene>
    <name evidence="7" type="ORF">PF001_g11116</name>
    <name evidence="6" type="ORF">PF004_g8258</name>
    <name evidence="5" type="ORF">PF005_g7005</name>
    <name evidence="4" type="ORF">PF006_g9713</name>
    <name evidence="3" type="ORF">PF007_g9711</name>
    <name evidence="2" type="ORF">PF010_g11002</name>
    <name evidence="1" type="ORF">PF011_g9185</name>
</gene>
<reference evidence="12 13" key="1">
    <citation type="submission" date="2018-09" db="EMBL/GenBank/DDBJ databases">
        <title>Genomic investigation of the strawberry pathogen Phytophthora fragariae indicates pathogenicity is determined by transcriptional variation in three key races.</title>
        <authorList>
            <person name="Adams T.M."/>
            <person name="Armitage A.D."/>
            <person name="Sobczyk M.K."/>
            <person name="Bates H.J."/>
            <person name="Dunwell J.M."/>
            <person name="Nellist C.F."/>
            <person name="Harrison R.J."/>
        </authorList>
    </citation>
    <scope>NUCLEOTIDE SEQUENCE [LARGE SCALE GENOMIC DNA]</scope>
    <source>
        <strain evidence="7 9">A4</strain>
        <strain evidence="6 13">BC-23</strain>
        <strain evidence="5 8">NOV-27</strain>
        <strain evidence="4 10">NOV-5</strain>
        <strain evidence="3 11">NOV-71</strain>
        <strain evidence="2 14">ONT-3</strain>
        <strain evidence="1 12">SCRP245</strain>
    </source>
</reference>
<evidence type="ECO:0000313" key="5">
    <source>
        <dbReference type="EMBL" id="KAE9221665.1"/>
    </source>
</evidence>
<dbReference type="AlphaFoldDB" id="A0A6A3KWR2"/>
<dbReference type="EMBL" id="QXGC01000381">
    <property type="protein sequence ID" value="KAE9238616.1"/>
    <property type="molecule type" value="Genomic_DNA"/>
</dbReference>
<dbReference type="Proteomes" id="UP000441208">
    <property type="component" value="Unassembled WGS sequence"/>
</dbReference>
<organism evidence="1 12">
    <name type="scientific">Phytophthora fragariae</name>
    <dbReference type="NCBI Taxonomy" id="53985"/>
    <lineage>
        <taxon>Eukaryota</taxon>
        <taxon>Sar</taxon>
        <taxon>Stramenopiles</taxon>
        <taxon>Oomycota</taxon>
        <taxon>Peronosporomycetes</taxon>
        <taxon>Peronosporales</taxon>
        <taxon>Peronosporaceae</taxon>
        <taxon>Phytophthora</taxon>
    </lineage>
</organism>
<dbReference type="Proteomes" id="UP000476176">
    <property type="component" value="Unassembled WGS sequence"/>
</dbReference>
<dbReference type="Proteomes" id="UP000440732">
    <property type="component" value="Unassembled WGS sequence"/>
</dbReference>
<dbReference type="EMBL" id="QXGB01000272">
    <property type="protein sequence ID" value="KAE9221665.1"/>
    <property type="molecule type" value="Genomic_DNA"/>
</dbReference>
<evidence type="ECO:0000313" key="8">
    <source>
        <dbReference type="Proteomes" id="UP000433483"/>
    </source>
</evidence>
<evidence type="ECO:0000313" key="13">
    <source>
        <dbReference type="Proteomes" id="UP000476176"/>
    </source>
</evidence>
<dbReference type="EMBL" id="QXFX01000572">
    <property type="protein sequence ID" value="KAE9110926.1"/>
    <property type="molecule type" value="Genomic_DNA"/>
</dbReference>
<evidence type="ECO:0000313" key="3">
    <source>
        <dbReference type="EMBL" id="KAE9116306.1"/>
    </source>
</evidence>
<evidence type="ECO:0000313" key="11">
    <source>
        <dbReference type="Proteomes" id="UP000441208"/>
    </source>
</evidence>
<accession>A0A6A3KWR2</accession>
<evidence type="ECO:0000313" key="7">
    <source>
        <dbReference type="EMBL" id="KAE9308558.1"/>
    </source>
</evidence>